<dbReference type="AlphaFoldDB" id="A0A2P2N0V6"/>
<evidence type="ECO:0000313" key="1">
    <source>
        <dbReference type="EMBL" id="MBX36066.1"/>
    </source>
</evidence>
<dbReference type="EMBL" id="GGEC01055582">
    <property type="protein sequence ID" value="MBX36066.1"/>
    <property type="molecule type" value="Transcribed_RNA"/>
</dbReference>
<name>A0A2P2N0V6_RHIMU</name>
<reference evidence="1" key="1">
    <citation type="submission" date="2018-02" db="EMBL/GenBank/DDBJ databases">
        <title>Rhizophora mucronata_Transcriptome.</title>
        <authorList>
            <person name="Meera S.P."/>
            <person name="Sreeshan A."/>
            <person name="Augustine A."/>
        </authorList>
    </citation>
    <scope>NUCLEOTIDE SEQUENCE</scope>
    <source>
        <tissue evidence="1">Leaf</tissue>
    </source>
</reference>
<organism evidence="1">
    <name type="scientific">Rhizophora mucronata</name>
    <name type="common">Asiatic mangrove</name>
    <dbReference type="NCBI Taxonomy" id="61149"/>
    <lineage>
        <taxon>Eukaryota</taxon>
        <taxon>Viridiplantae</taxon>
        <taxon>Streptophyta</taxon>
        <taxon>Embryophyta</taxon>
        <taxon>Tracheophyta</taxon>
        <taxon>Spermatophyta</taxon>
        <taxon>Magnoliopsida</taxon>
        <taxon>eudicotyledons</taxon>
        <taxon>Gunneridae</taxon>
        <taxon>Pentapetalae</taxon>
        <taxon>rosids</taxon>
        <taxon>fabids</taxon>
        <taxon>Malpighiales</taxon>
        <taxon>Rhizophoraceae</taxon>
        <taxon>Rhizophora</taxon>
    </lineage>
</organism>
<proteinExistence type="predicted"/>
<protein>
    <submittedName>
        <fullName evidence="1">Uncharacterized protein</fullName>
    </submittedName>
</protein>
<sequence length="57" mass="6632">MRLHIKHLSLNLKLYNWRIKAVPSPFALKEIHQVSFFPIQPPIKKTIGILGLQKCIL</sequence>
<accession>A0A2P2N0V6</accession>